<sequence>MIREPGARGAVWLAASALVLVACGSATVGSVGPPASAKWTGPAVPSPDGGHVTTSIYYGPWSCSADFMTRCERRCAAAGRLLQGCIWLADIKGDWSGRFLGLSAAAGGRLAITHCCCDYPETDGAASRRIWNNARRGFRNQWAEEFGAWPRVPGGDMWPGHHIHDLLHGGAPVARANLLPVPPEIHETINTVYPQCYAGDVRWRTIGPDRPYSD</sequence>
<feature type="signal peptide" evidence="1">
    <location>
        <begin position="1"/>
        <end position="28"/>
    </location>
</feature>
<proteinExistence type="predicted"/>
<gene>
    <name evidence="2" type="ORF">FJV41_10580</name>
</gene>
<evidence type="ECO:0008006" key="4">
    <source>
        <dbReference type="Google" id="ProtNLM"/>
    </source>
</evidence>
<evidence type="ECO:0000313" key="2">
    <source>
        <dbReference type="EMBL" id="TQF16008.1"/>
    </source>
</evidence>
<protein>
    <recommendedName>
        <fullName evidence="4">Lipoprotein</fullName>
    </recommendedName>
</protein>
<dbReference type="EMBL" id="VIFM01000031">
    <property type="protein sequence ID" value="TQF16008.1"/>
    <property type="molecule type" value="Genomic_DNA"/>
</dbReference>
<dbReference type="OrthoDB" id="5499871at2"/>
<dbReference type="PROSITE" id="PS51257">
    <property type="entry name" value="PROKAR_LIPOPROTEIN"/>
    <property type="match status" value="1"/>
</dbReference>
<organism evidence="2 3">
    <name type="scientific">Myxococcus llanfairpwllgwyngyllgogerychwyrndrobwllllantysiliogogogochensis</name>
    <dbReference type="NCBI Taxonomy" id="2590453"/>
    <lineage>
        <taxon>Bacteria</taxon>
        <taxon>Pseudomonadati</taxon>
        <taxon>Myxococcota</taxon>
        <taxon>Myxococcia</taxon>
        <taxon>Myxococcales</taxon>
        <taxon>Cystobacterineae</taxon>
        <taxon>Myxococcaceae</taxon>
        <taxon>Myxococcus</taxon>
    </lineage>
</organism>
<reference evidence="2 3" key="1">
    <citation type="submission" date="2019-06" db="EMBL/GenBank/DDBJ databases">
        <authorList>
            <person name="Livingstone P."/>
            <person name="Whitworth D."/>
        </authorList>
    </citation>
    <scope>NUCLEOTIDE SEQUENCE [LARGE SCALE GENOMIC DNA]</scope>
    <source>
        <strain evidence="2 3">AM401</strain>
    </source>
</reference>
<accession>A0A540X452</accession>
<evidence type="ECO:0000313" key="3">
    <source>
        <dbReference type="Proteomes" id="UP000315369"/>
    </source>
</evidence>
<dbReference type="Proteomes" id="UP000315369">
    <property type="component" value="Unassembled WGS sequence"/>
</dbReference>
<keyword evidence="3" id="KW-1185">Reference proteome</keyword>
<evidence type="ECO:0000256" key="1">
    <source>
        <dbReference type="SAM" id="SignalP"/>
    </source>
</evidence>
<name>A0A540X452_9BACT</name>
<comment type="caution">
    <text evidence="2">The sequence shown here is derived from an EMBL/GenBank/DDBJ whole genome shotgun (WGS) entry which is preliminary data.</text>
</comment>
<feature type="chain" id="PRO_5021786952" description="Lipoprotein" evidence="1">
    <location>
        <begin position="29"/>
        <end position="214"/>
    </location>
</feature>
<keyword evidence="1" id="KW-0732">Signal</keyword>
<dbReference type="AlphaFoldDB" id="A0A540X452"/>